<dbReference type="AlphaFoldDB" id="E2AD53"/>
<evidence type="ECO:0000313" key="2">
    <source>
        <dbReference type="Proteomes" id="UP000000311"/>
    </source>
</evidence>
<reference evidence="1 2" key="1">
    <citation type="journal article" date="2010" name="Science">
        <title>Genomic comparison of the ants Camponotus floridanus and Harpegnathos saltator.</title>
        <authorList>
            <person name="Bonasio R."/>
            <person name="Zhang G."/>
            <person name="Ye C."/>
            <person name="Mutti N.S."/>
            <person name="Fang X."/>
            <person name="Qin N."/>
            <person name="Donahue G."/>
            <person name="Yang P."/>
            <person name="Li Q."/>
            <person name="Li C."/>
            <person name="Zhang P."/>
            <person name="Huang Z."/>
            <person name="Berger S.L."/>
            <person name="Reinberg D."/>
            <person name="Wang J."/>
            <person name="Liebig J."/>
        </authorList>
    </citation>
    <scope>NUCLEOTIDE SEQUENCE [LARGE SCALE GENOMIC DNA]</scope>
    <source>
        <strain evidence="2">C129</strain>
    </source>
</reference>
<proteinExistence type="predicted"/>
<accession>E2AD53</accession>
<keyword evidence="2" id="KW-1185">Reference proteome</keyword>
<name>E2AD53_CAMFO</name>
<organism evidence="2">
    <name type="scientific">Camponotus floridanus</name>
    <name type="common">Florida carpenter ant</name>
    <dbReference type="NCBI Taxonomy" id="104421"/>
    <lineage>
        <taxon>Eukaryota</taxon>
        <taxon>Metazoa</taxon>
        <taxon>Ecdysozoa</taxon>
        <taxon>Arthropoda</taxon>
        <taxon>Hexapoda</taxon>
        <taxon>Insecta</taxon>
        <taxon>Pterygota</taxon>
        <taxon>Neoptera</taxon>
        <taxon>Endopterygota</taxon>
        <taxon>Hymenoptera</taxon>
        <taxon>Apocrita</taxon>
        <taxon>Aculeata</taxon>
        <taxon>Formicoidea</taxon>
        <taxon>Formicidae</taxon>
        <taxon>Formicinae</taxon>
        <taxon>Camponotus</taxon>
    </lineage>
</organism>
<evidence type="ECO:0000313" key="1">
    <source>
        <dbReference type="EMBL" id="EFN68647.1"/>
    </source>
</evidence>
<dbReference type="EMBL" id="GL438663">
    <property type="protein sequence ID" value="EFN68647.1"/>
    <property type="molecule type" value="Genomic_DNA"/>
</dbReference>
<dbReference type="InParanoid" id="E2AD53"/>
<protein>
    <submittedName>
        <fullName evidence="1">Uncharacterized protein</fullName>
    </submittedName>
</protein>
<sequence length="290" mass="32593">MPSPRVTSQITLYGQFAGANTNLIIGNETCYVAHVRIGASTETEDAYQKLICERLHKYSVGWWWKENGLSLVNEDVYTFGHELQLTSIMKCRYGISVCIIRTGIQIMNRSSHLSQSNPRIDKLLGETFLSQPVLFAFNFTIFSQNTSFTPISSAGGKAPNARLLRLEPALTTSSRCRPFATSRTSTLHLVAFVADPGIVPDSKGLIVSTGRQLHFNQNCTQLPIHPLTHIYRFSIIWESLDLNYFFKLASTSKTFPIEFGRIGRWCQTNQGISVVDEDNELKFSKLFLAV</sequence>
<gene>
    <name evidence="1" type="ORF">EAG_01218</name>
</gene>
<dbReference type="Proteomes" id="UP000000311">
    <property type="component" value="Unassembled WGS sequence"/>
</dbReference>